<dbReference type="RefSeq" id="WP_189773074.1">
    <property type="nucleotide sequence ID" value="NZ_BNCK01000008.1"/>
</dbReference>
<name>A0A919ENI5_9GAMM</name>
<dbReference type="SUPFAM" id="SSF48452">
    <property type="entry name" value="TPR-like"/>
    <property type="match status" value="1"/>
</dbReference>
<dbReference type="PROSITE" id="PS51257">
    <property type="entry name" value="PROKAR_LIPOPROTEIN"/>
    <property type="match status" value="1"/>
</dbReference>
<dbReference type="PROSITE" id="PS50005">
    <property type="entry name" value="TPR"/>
    <property type="match status" value="1"/>
</dbReference>
<dbReference type="Gene3D" id="1.25.40.10">
    <property type="entry name" value="Tetratricopeptide repeat domain"/>
    <property type="match status" value="1"/>
</dbReference>
<organism evidence="2 3">
    <name type="scientific">Thalassotalea marina</name>
    <dbReference type="NCBI Taxonomy" id="1673741"/>
    <lineage>
        <taxon>Bacteria</taxon>
        <taxon>Pseudomonadati</taxon>
        <taxon>Pseudomonadota</taxon>
        <taxon>Gammaproteobacteria</taxon>
        <taxon>Alteromonadales</taxon>
        <taxon>Colwelliaceae</taxon>
        <taxon>Thalassotalea</taxon>
    </lineage>
</organism>
<proteinExistence type="predicted"/>
<sequence length="471" mass="53394">MSLKKIIVNAVLLFLTVGCTSMRFNDFFMGYAVQMNDVVTQVNMGQFEQAKLQMPAFDSGHNAFNLSLLELGRLAFLMEDWRQSQQLFAQAYNEIEQQNQKAKLQISRGVENLSAVVSNDSALSYRIPAYEQTMLHSYQALNYLFQRDLEGALVEVRRANLVQETALKQYEKQLLDAKESLLAKGLDLQSLYSSYPNMDDTIGQIKNSFQNAFTFYLSGVLYEANGDLDSAYIDYKRAIDIFPDNLYLQKDVIRLANQLGRNEEKEKFEQKFGVVEQVSNAKQADVVVFFEQGLVNAKQELAVNLPIFTRHNDMRFFSFALPAYQQSSSMLTSVNISVGNQEFQAASIVNLLALANQSLKEQLPEMVTRQALRIVAKEEMRRKMQKEGGDVGNILAGLYSLASERADTRSWLTLPHDITMARFSLPAGSHQLEFNTGYQRIPMQITAQANKTLIVYVNNIGNKMTSHYVVL</sequence>
<keyword evidence="3" id="KW-1185">Reference proteome</keyword>
<protein>
    <recommendedName>
        <fullName evidence="4">Tetratricopeptide repeat protein</fullName>
    </recommendedName>
</protein>
<evidence type="ECO:0000256" key="1">
    <source>
        <dbReference type="PROSITE-ProRule" id="PRU00339"/>
    </source>
</evidence>
<evidence type="ECO:0008006" key="4">
    <source>
        <dbReference type="Google" id="ProtNLM"/>
    </source>
</evidence>
<gene>
    <name evidence="2" type="ORF">GCM10017161_33970</name>
</gene>
<accession>A0A919ENI5</accession>
<dbReference type="AlphaFoldDB" id="A0A919ENI5"/>
<feature type="repeat" description="TPR" evidence="1">
    <location>
        <begin position="212"/>
        <end position="245"/>
    </location>
</feature>
<reference evidence="2" key="1">
    <citation type="journal article" date="2014" name="Int. J. Syst. Evol. Microbiol.">
        <title>Complete genome sequence of Corynebacterium casei LMG S-19264T (=DSM 44701T), isolated from a smear-ripened cheese.</title>
        <authorList>
            <consortium name="US DOE Joint Genome Institute (JGI-PGF)"/>
            <person name="Walter F."/>
            <person name="Albersmeier A."/>
            <person name="Kalinowski J."/>
            <person name="Ruckert C."/>
        </authorList>
    </citation>
    <scope>NUCLEOTIDE SEQUENCE</scope>
    <source>
        <strain evidence="2">KCTC 42731</strain>
    </source>
</reference>
<dbReference type="EMBL" id="BNCK01000008">
    <property type="protein sequence ID" value="GHG02281.1"/>
    <property type="molecule type" value="Genomic_DNA"/>
</dbReference>
<dbReference type="InterPro" id="IPR011990">
    <property type="entry name" value="TPR-like_helical_dom_sf"/>
</dbReference>
<reference evidence="2" key="2">
    <citation type="submission" date="2020-09" db="EMBL/GenBank/DDBJ databases">
        <authorList>
            <person name="Sun Q."/>
            <person name="Kim S."/>
        </authorList>
    </citation>
    <scope>NUCLEOTIDE SEQUENCE</scope>
    <source>
        <strain evidence="2">KCTC 42731</strain>
    </source>
</reference>
<evidence type="ECO:0000313" key="2">
    <source>
        <dbReference type="EMBL" id="GHG02281.1"/>
    </source>
</evidence>
<dbReference type="SMART" id="SM00028">
    <property type="entry name" value="TPR"/>
    <property type="match status" value="1"/>
</dbReference>
<comment type="caution">
    <text evidence="2">The sequence shown here is derived from an EMBL/GenBank/DDBJ whole genome shotgun (WGS) entry which is preliminary data.</text>
</comment>
<keyword evidence="1" id="KW-0802">TPR repeat</keyword>
<evidence type="ECO:0000313" key="3">
    <source>
        <dbReference type="Proteomes" id="UP000623842"/>
    </source>
</evidence>
<dbReference type="InterPro" id="IPR019734">
    <property type="entry name" value="TPR_rpt"/>
</dbReference>
<dbReference type="Proteomes" id="UP000623842">
    <property type="component" value="Unassembled WGS sequence"/>
</dbReference>